<comment type="similarity">
    <text evidence="1">Belongs to the cycloisomerase 2 family.</text>
</comment>
<dbReference type="OrthoDB" id="9790815at2"/>
<comment type="caution">
    <text evidence="3">The sequence shown here is derived from an EMBL/GenBank/DDBJ whole genome shotgun (WGS) entry which is preliminary data.</text>
</comment>
<proteinExistence type="inferred from homology"/>
<dbReference type="Gene3D" id="2.130.10.10">
    <property type="entry name" value="YVTN repeat-like/Quinoprotein amine dehydrogenase"/>
    <property type="match status" value="1"/>
</dbReference>
<dbReference type="InterPro" id="IPR019405">
    <property type="entry name" value="Lactonase_7-beta_prop"/>
</dbReference>
<evidence type="ECO:0000313" key="4">
    <source>
        <dbReference type="Proteomes" id="UP000004947"/>
    </source>
</evidence>
<keyword evidence="2" id="KW-0313">Glucose metabolism</keyword>
<gene>
    <name evidence="3" type="ORF">LNTAR_11236</name>
</gene>
<dbReference type="PANTHER" id="PTHR30344">
    <property type="entry name" value="6-PHOSPHOGLUCONOLACTONASE-RELATED"/>
    <property type="match status" value="1"/>
</dbReference>
<accession>A6DJ50</accession>
<keyword evidence="2" id="KW-0119">Carbohydrate metabolism</keyword>
<keyword evidence="4" id="KW-1185">Reference proteome</keyword>
<reference evidence="3 4" key="1">
    <citation type="journal article" date="2010" name="J. Bacteriol.">
        <title>Genome sequence of Lentisphaera araneosa HTCC2155T, the type species of the order Lentisphaerales in the phylum Lentisphaerae.</title>
        <authorList>
            <person name="Thrash J.C."/>
            <person name="Cho J.C."/>
            <person name="Vergin K.L."/>
            <person name="Morris R.M."/>
            <person name="Giovannoni S.J."/>
        </authorList>
    </citation>
    <scope>NUCLEOTIDE SEQUENCE [LARGE SCALE GENOMIC DNA]</scope>
    <source>
        <strain evidence="3 4">HTCC2155</strain>
    </source>
</reference>
<sequence length="354" mass="39745">MKYLLNALIALIFLGPTVYAEQYFYLLNKKGKSIDQYLIQDQNGDLTFIKSLKFKKGLSSLAPANNGKYIYTISNSELQTLSVGEKGSLTVKGTGKVSLSGAGQLSADGRYYVMYHYRANQVSVQAMRDYVSTGKQVDLLTTTDHPHDIKFSNDGDFVFVPHNWDNRLYQFKFNKESGKLSPLAKPFITGPDLEKKGYANFRSLVQHPQQKVLYCTYEKGGGVVSLKYDKDGLEIWQEFSTVREATLANPSKLALSHDGRFLFISNRAGKDGNQGSIAVFSLDIDTGEILKRVGVYLNKAMNSREIIVDRSGKFLYSSSQKDKSTIIYHINNDGALKFFKELKIRGGPMIILER</sequence>
<dbReference type="SUPFAM" id="SSF75011">
    <property type="entry name" value="3-carboxy-cis,cis-mucoante lactonizing enzyme"/>
    <property type="match status" value="1"/>
</dbReference>
<dbReference type="GO" id="GO:0017057">
    <property type="term" value="F:6-phosphogluconolactonase activity"/>
    <property type="evidence" value="ECO:0007669"/>
    <property type="project" value="TreeGrafter"/>
</dbReference>
<evidence type="ECO:0000256" key="1">
    <source>
        <dbReference type="ARBA" id="ARBA00005564"/>
    </source>
</evidence>
<dbReference type="GO" id="GO:0006006">
    <property type="term" value="P:glucose metabolic process"/>
    <property type="evidence" value="ECO:0007669"/>
    <property type="project" value="UniProtKB-KW"/>
</dbReference>
<dbReference type="AlphaFoldDB" id="A6DJ50"/>
<dbReference type="Pfam" id="PF10282">
    <property type="entry name" value="Lactonase"/>
    <property type="match status" value="1"/>
</dbReference>
<dbReference type="Proteomes" id="UP000004947">
    <property type="component" value="Unassembled WGS sequence"/>
</dbReference>
<dbReference type="eggNOG" id="COG2706">
    <property type="taxonomic scope" value="Bacteria"/>
</dbReference>
<dbReference type="EMBL" id="ABCK01000005">
    <property type="protein sequence ID" value="EDM28486.1"/>
    <property type="molecule type" value="Genomic_DNA"/>
</dbReference>
<dbReference type="RefSeq" id="WP_007277926.1">
    <property type="nucleotide sequence ID" value="NZ_ABCK01000005.1"/>
</dbReference>
<evidence type="ECO:0000256" key="2">
    <source>
        <dbReference type="ARBA" id="ARBA00022526"/>
    </source>
</evidence>
<name>A6DJ50_9BACT</name>
<evidence type="ECO:0000313" key="3">
    <source>
        <dbReference type="EMBL" id="EDM28486.1"/>
    </source>
</evidence>
<organism evidence="3 4">
    <name type="scientific">Lentisphaera araneosa HTCC2155</name>
    <dbReference type="NCBI Taxonomy" id="313628"/>
    <lineage>
        <taxon>Bacteria</taxon>
        <taxon>Pseudomonadati</taxon>
        <taxon>Lentisphaerota</taxon>
        <taxon>Lentisphaeria</taxon>
        <taxon>Lentisphaerales</taxon>
        <taxon>Lentisphaeraceae</taxon>
        <taxon>Lentisphaera</taxon>
    </lineage>
</organism>
<dbReference type="PANTHER" id="PTHR30344:SF1">
    <property type="entry name" value="6-PHOSPHOGLUCONOLACTONASE"/>
    <property type="match status" value="1"/>
</dbReference>
<dbReference type="STRING" id="313628.LNTAR_11236"/>
<protein>
    <submittedName>
        <fullName evidence="3">Uncharacterized protein</fullName>
    </submittedName>
</protein>
<dbReference type="InterPro" id="IPR050282">
    <property type="entry name" value="Cycloisomerase_2"/>
</dbReference>
<dbReference type="InterPro" id="IPR015943">
    <property type="entry name" value="WD40/YVTN_repeat-like_dom_sf"/>
</dbReference>